<protein>
    <submittedName>
        <fullName evidence="1">Uncharacterized protein</fullName>
    </submittedName>
</protein>
<organism evidence="1 2">
    <name type="scientific">Avibacterium paragallinarum</name>
    <name type="common">Haemophilus gallinarum</name>
    <dbReference type="NCBI Taxonomy" id="728"/>
    <lineage>
        <taxon>Bacteria</taxon>
        <taxon>Pseudomonadati</taxon>
        <taxon>Pseudomonadota</taxon>
        <taxon>Gammaproteobacteria</taxon>
        <taxon>Pasteurellales</taxon>
        <taxon>Pasteurellaceae</taxon>
        <taxon>Avibacterium</taxon>
    </lineage>
</organism>
<sequence length="251" mass="26332">MNLLAAKQIHQERSTNKSSGFNAGVAIKVSNGVAAGVTVGGNYGKGYGNGDETTYASSYIGDKHSLTTLTAGGNAALIGSQLKGKRVELNSENLTIESLQEKASYKGKQMQVSGQVTVGYGFAMGGNYSRSKVSSDYASVREQAGIFAGEGGYHVNVNKHTNLIGGVITSSAQVESEGKNRFETDTLAYSDIQNHANYQGSAIGLGGSIAMNFDTPFGEHGQAQNNKQAVNEQGEKLYIDSQGRRANTNAG</sequence>
<proteinExistence type="predicted"/>
<dbReference type="Pfam" id="PF13332">
    <property type="entry name" value="Fil_haemagg_2"/>
    <property type="match status" value="1"/>
</dbReference>
<comment type="caution">
    <text evidence="1">The sequence shown here is derived from an EMBL/GenBank/DDBJ whole genome shotgun (WGS) entry which is preliminary data.</text>
</comment>
<dbReference type="RefSeq" id="WP_110480241.1">
    <property type="nucleotide sequence ID" value="NZ_CP087589.1"/>
</dbReference>
<evidence type="ECO:0000313" key="1">
    <source>
        <dbReference type="EMBL" id="PXZ37895.1"/>
    </source>
</evidence>
<dbReference type="InterPro" id="IPR025157">
    <property type="entry name" value="Hemagglutinin_rpt"/>
</dbReference>
<name>A0AAE5WH93_AVIPA</name>
<dbReference type="Proteomes" id="UP000247594">
    <property type="component" value="Unassembled WGS sequence"/>
</dbReference>
<reference evidence="1 2" key="1">
    <citation type="submission" date="2018-06" db="EMBL/GenBank/DDBJ databases">
        <authorList>
            <person name="Teymurazov M."/>
            <person name="Kislichkina A."/>
            <person name="Abaymova A."/>
            <person name="Mukhina T."/>
            <person name="Mayskaya N."/>
            <person name="Svetoch E."/>
            <person name="Bogun A."/>
        </authorList>
    </citation>
    <scope>NUCLEOTIDE SEQUENCE [LARGE SCALE GENOMIC DNA]</scope>
    <source>
        <strain evidence="1 2">SCPM-O-B-8406</strain>
    </source>
</reference>
<evidence type="ECO:0000313" key="2">
    <source>
        <dbReference type="Proteomes" id="UP000247594"/>
    </source>
</evidence>
<dbReference type="EMBL" id="QJPJ01000037">
    <property type="protein sequence ID" value="PXZ37895.1"/>
    <property type="molecule type" value="Genomic_DNA"/>
</dbReference>
<gene>
    <name evidence="1" type="ORF">DM482_12200</name>
</gene>
<dbReference type="AlphaFoldDB" id="A0AAE5WH93"/>
<accession>A0AAE5WH93</accession>
<dbReference type="GO" id="GO:0003824">
    <property type="term" value="F:catalytic activity"/>
    <property type="evidence" value="ECO:0007669"/>
    <property type="project" value="UniProtKB-ARBA"/>
</dbReference>